<evidence type="ECO:0000313" key="2">
    <source>
        <dbReference type="EMBL" id="MCL3786790.1"/>
    </source>
</evidence>
<dbReference type="CDD" id="cd06555">
    <property type="entry name" value="ASCH_PF0470_like"/>
    <property type="match status" value="1"/>
</dbReference>
<dbReference type="PIRSF" id="PIRSF016134">
    <property type="entry name" value="UCP016134"/>
    <property type="match status" value="1"/>
</dbReference>
<protein>
    <submittedName>
        <fullName evidence="2">ASCH domain-containing protein</fullName>
    </submittedName>
</protein>
<proteinExistence type="predicted"/>
<evidence type="ECO:0000313" key="3">
    <source>
        <dbReference type="Proteomes" id="UP001056693"/>
    </source>
</evidence>
<dbReference type="InterPro" id="IPR016645">
    <property type="entry name" value="UCP016134"/>
</dbReference>
<dbReference type="EMBL" id="SNUZ01000003">
    <property type="protein sequence ID" value="MCL3786790.1"/>
    <property type="molecule type" value="Genomic_DNA"/>
</dbReference>
<keyword evidence="3" id="KW-1185">Reference proteome</keyword>
<organism evidence="2 3">
    <name type="scientific">Ruminococcus bromii</name>
    <dbReference type="NCBI Taxonomy" id="40518"/>
    <lineage>
        <taxon>Bacteria</taxon>
        <taxon>Bacillati</taxon>
        <taxon>Bacillota</taxon>
        <taxon>Clostridia</taxon>
        <taxon>Eubacteriales</taxon>
        <taxon>Oscillospiraceae</taxon>
        <taxon>Ruminococcus</taxon>
    </lineage>
</organism>
<accession>A0ABT0NEY1</accession>
<dbReference type="SUPFAM" id="SSF88697">
    <property type="entry name" value="PUA domain-like"/>
    <property type="match status" value="1"/>
</dbReference>
<evidence type="ECO:0000259" key="1">
    <source>
        <dbReference type="SMART" id="SM01022"/>
    </source>
</evidence>
<sequence length="115" mass="13452">MQHIMRLNPSPFAMIESREKTIELRLNDEKRRLINVGDEITFINTEDNRKTLKTEIVNIYKFKSFEELYADLPLLKCGYTKEDVKTASPEDMLAYYSAKQQEKYGVLGIEIKVIS</sequence>
<dbReference type="Pfam" id="PF04266">
    <property type="entry name" value="ASCH"/>
    <property type="match status" value="1"/>
</dbReference>
<name>A0ABT0NEY1_9FIRM</name>
<comment type="caution">
    <text evidence="2">The sequence shown here is derived from an EMBL/GenBank/DDBJ whole genome shotgun (WGS) entry which is preliminary data.</text>
</comment>
<dbReference type="SMART" id="SM01022">
    <property type="entry name" value="ASCH"/>
    <property type="match status" value="1"/>
</dbReference>
<dbReference type="Proteomes" id="UP001056693">
    <property type="component" value="Unassembled WGS sequence"/>
</dbReference>
<reference evidence="2 3" key="1">
    <citation type="submission" date="2019-03" db="EMBL/GenBank/DDBJ databases">
        <authorList>
            <person name="Molinero N."/>
            <person name="Sanchez B."/>
            <person name="Walker A."/>
            <person name="Duncan S."/>
            <person name="Delgado S."/>
            <person name="Margolles A."/>
        </authorList>
    </citation>
    <scope>NUCLEOTIDE SEQUENCE [LARGE SCALE GENOMIC DNA]</scope>
    <source>
        <strain evidence="2 3">IPLA60002</strain>
    </source>
</reference>
<dbReference type="InterPro" id="IPR007374">
    <property type="entry name" value="ASCH_domain"/>
</dbReference>
<feature type="domain" description="ASCH" evidence="1">
    <location>
        <begin position="5"/>
        <end position="104"/>
    </location>
</feature>
<dbReference type="InterPro" id="IPR015947">
    <property type="entry name" value="PUA-like_sf"/>
</dbReference>
<gene>
    <name evidence="2" type="ORF">E2N93_01945</name>
</gene>
<dbReference type="Gene3D" id="2.30.130.30">
    <property type="entry name" value="Hypothetical protein"/>
    <property type="match status" value="1"/>
</dbReference>